<proteinExistence type="predicted"/>
<comment type="caution">
    <text evidence="4">The sequence shown here is derived from an EMBL/GenBank/DDBJ whole genome shotgun (WGS) entry which is preliminary data.</text>
</comment>
<dbReference type="Gene3D" id="3.40.630.30">
    <property type="match status" value="1"/>
</dbReference>
<accession>A0A927IF41</accession>
<dbReference type="EMBL" id="JACXYU010000016">
    <property type="protein sequence ID" value="MBD3934364.1"/>
    <property type="molecule type" value="Genomic_DNA"/>
</dbReference>
<dbReference type="PANTHER" id="PTHR43420:SF47">
    <property type="entry name" value="N-ACETYLTRANSFERASE DOMAIN-CONTAINING PROTEIN"/>
    <property type="match status" value="1"/>
</dbReference>
<evidence type="ECO:0000313" key="4">
    <source>
        <dbReference type="EMBL" id="MBD3934364.1"/>
    </source>
</evidence>
<evidence type="ECO:0000313" key="5">
    <source>
        <dbReference type="Proteomes" id="UP000632289"/>
    </source>
</evidence>
<dbReference type="CDD" id="cd04301">
    <property type="entry name" value="NAT_SF"/>
    <property type="match status" value="1"/>
</dbReference>
<dbReference type="Proteomes" id="UP000632289">
    <property type="component" value="Unassembled WGS sequence"/>
</dbReference>
<dbReference type="Pfam" id="PF00583">
    <property type="entry name" value="Acetyltransf_1"/>
    <property type="match status" value="1"/>
</dbReference>
<keyword evidence="5" id="KW-1185">Reference proteome</keyword>
<dbReference type="InterPro" id="IPR000182">
    <property type="entry name" value="GNAT_dom"/>
</dbReference>
<sequence length="158" mass="17354">MDYGLTDRRGRAVALHEVGDDNWRAVADIAPKDEQRAFVAALGARYLLLSQREDEWHSLAVCADGVVVGHVMWGFDPADGAHWIGGVLVDADHQGQGIGRAAVRTLTRWLGEQPECRELRLSYHPANQASARLFESLGFTPTGDQEDEEIVAALPVRP</sequence>
<dbReference type="PANTHER" id="PTHR43420">
    <property type="entry name" value="ACETYLTRANSFERASE"/>
    <property type="match status" value="1"/>
</dbReference>
<name>A0A927IF41_9ACTN</name>
<reference evidence="4" key="1">
    <citation type="submission" date="2020-09" db="EMBL/GenBank/DDBJ databases">
        <title>Secondary metabolite and genome analysis of marine Streptomyces chumphonensis KK1-2T.</title>
        <authorList>
            <person name="Phongsopitanun W."/>
            <person name="Kanchanasin P."/>
            <person name="Pittayakhajonwut P."/>
            <person name="Suwanborirux K."/>
            <person name="Tanasupawat S."/>
        </authorList>
    </citation>
    <scope>NUCLEOTIDE SEQUENCE</scope>
    <source>
        <strain evidence="4">KK1-2</strain>
    </source>
</reference>
<evidence type="ECO:0000256" key="1">
    <source>
        <dbReference type="ARBA" id="ARBA00022679"/>
    </source>
</evidence>
<dbReference type="AlphaFoldDB" id="A0A927IF41"/>
<evidence type="ECO:0000259" key="3">
    <source>
        <dbReference type="PROSITE" id="PS51186"/>
    </source>
</evidence>
<feature type="domain" description="N-acetyltransferase" evidence="3">
    <location>
        <begin position="13"/>
        <end position="157"/>
    </location>
</feature>
<dbReference type="SUPFAM" id="SSF55729">
    <property type="entry name" value="Acyl-CoA N-acyltransferases (Nat)"/>
    <property type="match status" value="1"/>
</dbReference>
<dbReference type="InterPro" id="IPR050680">
    <property type="entry name" value="YpeA/RimI_acetyltransf"/>
</dbReference>
<dbReference type="PROSITE" id="PS51186">
    <property type="entry name" value="GNAT"/>
    <property type="match status" value="1"/>
</dbReference>
<keyword evidence="2" id="KW-0012">Acyltransferase</keyword>
<organism evidence="4 5">
    <name type="scientific">Streptomyces chumphonensis</name>
    <dbReference type="NCBI Taxonomy" id="1214925"/>
    <lineage>
        <taxon>Bacteria</taxon>
        <taxon>Bacillati</taxon>
        <taxon>Actinomycetota</taxon>
        <taxon>Actinomycetes</taxon>
        <taxon>Kitasatosporales</taxon>
        <taxon>Streptomycetaceae</taxon>
        <taxon>Streptomyces</taxon>
    </lineage>
</organism>
<dbReference type="InterPro" id="IPR016181">
    <property type="entry name" value="Acyl_CoA_acyltransferase"/>
</dbReference>
<evidence type="ECO:0000256" key="2">
    <source>
        <dbReference type="ARBA" id="ARBA00023315"/>
    </source>
</evidence>
<protein>
    <submittedName>
        <fullName evidence="4">GNAT family N-acetyltransferase</fullName>
    </submittedName>
</protein>
<gene>
    <name evidence="4" type="ORF">IF129_22730</name>
</gene>
<dbReference type="GO" id="GO:0016747">
    <property type="term" value="F:acyltransferase activity, transferring groups other than amino-acyl groups"/>
    <property type="evidence" value="ECO:0007669"/>
    <property type="project" value="InterPro"/>
</dbReference>
<keyword evidence="1" id="KW-0808">Transferase</keyword>